<comment type="caution">
    <text evidence="11">The sequence shown here is derived from an EMBL/GenBank/DDBJ whole genome shotgun (WGS) entry which is preliminary data.</text>
</comment>
<dbReference type="InterPro" id="IPR003594">
    <property type="entry name" value="HATPase_dom"/>
</dbReference>
<dbReference type="InterPro" id="IPR005467">
    <property type="entry name" value="His_kinase_dom"/>
</dbReference>
<protein>
    <recommendedName>
        <fullName evidence="2">histidine kinase</fullName>
        <ecNumber evidence="2">2.7.13.3</ecNumber>
    </recommendedName>
</protein>
<evidence type="ECO:0000256" key="7">
    <source>
        <dbReference type="ARBA" id="ARBA00022840"/>
    </source>
</evidence>
<gene>
    <name evidence="11" type="ORF">CGZ75_16110</name>
</gene>
<feature type="transmembrane region" description="Helical" evidence="9">
    <location>
        <begin position="337"/>
        <end position="357"/>
    </location>
</feature>
<feature type="transmembrane region" description="Helical" evidence="9">
    <location>
        <begin position="238"/>
        <end position="257"/>
    </location>
</feature>
<dbReference type="SMART" id="SM00387">
    <property type="entry name" value="HATPase_c"/>
    <property type="match status" value="1"/>
</dbReference>
<accession>A0A229NWT8</accession>
<dbReference type="PROSITE" id="PS50109">
    <property type="entry name" value="HIS_KIN"/>
    <property type="match status" value="1"/>
</dbReference>
<keyword evidence="3" id="KW-0597">Phosphoprotein</keyword>
<dbReference type="InterPro" id="IPR036890">
    <property type="entry name" value="HATPase_C_sf"/>
</dbReference>
<evidence type="ECO:0000256" key="3">
    <source>
        <dbReference type="ARBA" id="ARBA00022553"/>
    </source>
</evidence>
<dbReference type="SMART" id="SM00388">
    <property type="entry name" value="HisKA"/>
    <property type="match status" value="1"/>
</dbReference>
<dbReference type="AlphaFoldDB" id="A0A229NWT8"/>
<feature type="transmembrane region" description="Helical" evidence="9">
    <location>
        <begin position="179"/>
        <end position="199"/>
    </location>
</feature>
<evidence type="ECO:0000256" key="2">
    <source>
        <dbReference type="ARBA" id="ARBA00012438"/>
    </source>
</evidence>
<keyword evidence="9" id="KW-0812">Transmembrane</keyword>
<organism evidence="11 12">
    <name type="scientific">Paenibacillus herberti</name>
    <dbReference type="NCBI Taxonomy" id="1619309"/>
    <lineage>
        <taxon>Bacteria</taxon>
        <taxon>Bacillati</taxon>
        <taxon>Bacillota</taxon>
        <taxon>Bacilli</taxon>
        <taxon>Bacillales</taxon>
        <taxon>Paenibacillaceae</taxon>
        <taxon>Paenibacillus</taxon>
    </lineage>
</organism>
<keyword evidence="5" id="KW-0547">Nucleotide-binding</keyword>
<proteinExistence type="predicted"/>
<dbReference type="InterPro" id="IPR004358">
    <property type="entry name" value="Sig_transdc_His_kin-like_C"/>
</dbReference>
<feature type="transmembrane region" description="Helical" evidence="9">
    <location>
        <begin position="206"/>
        <end position="226"/>
    </location>
</feature>
<evidence type="ECO:0000313" key="12">
    <source>
        <dbReference type="Proteomes" id="UP000215145"/>
    </source>
</evidence>
<sequence>MKTLPNLRVLASMALVIILLLSWPSIIYASAPPTALDRWQVMLIGAAEEPGTAPPVSGNWKKANAGETLVELPPGAKGVWIRLQIPSTEDWHRPGILAGRMYGLNINVYKDGELLYETKRDFQVELSRLLLPVDSSPEKSKLDVLILTNGERAGFLAPVQLGEFDALDKSYIRTELPSLLLGASIVFLALLMSVCSIFLSKHQRNFWISLCIIALSTGLLIASYSPLPYLYYPSGGPIFLAMFELSLFTMFPALGYFVSETFERKSPRFHRFTRWQAYYSVFGVLSFLAYSLVGDRLYPFYSIVSVVAVGVLMLVQMVWISILSVSYWRRGDSQASVLSLGLLAFAGTSATDLILYYANDKGYVLFLWKLGFVAFILSLVIILARRISNDYKTLLSYSKQLELFNLSLERTEKLKIISDLAASVAHEVRNPLQVTRGFLQLLSKKDDQQSQGYITIAVNELDRAAEIITDFLTFAKPELEAISRLDIRELLEQLDLIMGPHASMHGGRLVIVSEEKMEIMGSASKLKQALINLIKNSVEAFREEGLIELSARAEGREVVLRIKDNGEGMDSEQLSKLGVPYFSTKSKGTGLGTMVTMRIIEVMNGSIIFQSQKGKGTEVTIRFPLVDQLAPSTVKLPH</sequence>
<dbReference type="Gene3D" id="1.10.287.130">
    <property type="match status" value="1"/>
</dbReference>
<dbReference type="PRINTS" id="PR00344">
    <property type="entry name" value="BCTRLSENSOR"/>
</dbReference>
<dbReference type="SUPFAM" id="SSF55874">
    <property type="entry name" value="ATPase domain of HSP90 chaperone/DNA topoisomerase II/histidine kinase"/>
    <property type="match status" value="1"/>
</dbReference>
<dbReference type="Proteomes" id="UP000215145">
    <property type="component" value="Unassembled WGS sequence"/>
</dbReference>
<dbReference type="Gene3D" id="3.30.565.10">
    <property type="entry name" value="Histidine kinase-like ATPase, C-terminal domain"/>
    <property type="match status" value="1"/>
</dbReference>
<reference evidence="11 12" key="1">
    <citation type="submission" date="2017-07" db="EMBL/GenBank/DDBJ databases">
        <title>Paenibacillus herberti R33 genome sequencing and assembly.</title>
        <authorList>
            <person name="Su W."/>
        </authorList>
    </citation>
    <scope>NUCLEOTIDE SEQUENCE [LARGE SCALE GENOMIC DNA]</scope>
    <source>
        <strain evidence="11 12">R33</strain>
    </source>
</reference>
<keyword evidence="7" id="KW-0067">ATP-binding</keyword>
<keyword evidence="9" id="KW-1133">Transmembrane helix</keyword>
<dbReference type="CDD" id="cd00075">
    <property type="entry name" value="HATPase"/>
    <property type="match status" value="1"/>
</dbReference>
<dbReference type="GO" id="GO:0000155">
    <property type="term" value="F:phosphorelay sensor kinase activity"/>
    <property type="evidence" value="ECO:0007669"/>
    <property type="project" value="InterPro"/>
</dbReference>
<evidence type="ECO:0000256" key="8">
    <source>
        <dbReference type="ARBA" id="ARBA00023012"/>
    </source>
</evidence>
<dbReference type="Pfam" id="PF02518">
    <property type="entry name" value="HATPase_c"/>
    <property type="match status" value="1"/>
</dbReference>
<evidence type="ECO:0000256" key="6">
    <source>
        <dbReference type="ARBA" id="ARBA00022777"/>
    </source>
</evidence>
<dbReference type="PANTHER" id="PTHR43065:SF53">
    <property type="entry name" value="SPORULATION KINASE B"/>
    <property type="match status" value="1"/>
</dbReference>
<dbReference type="Pfam" id="PF00512">
    <property type="entry name" value="HisKA"/>
    <property type="match status" value="1"/>
</dbReference>
<name>A0A229NWT8_9BACL</name>
<feature type="domain" description="Histidine kinase" evidence="10">
    <location>
        <begin position="423"/>
        <end position="627"/>
    </location>
</feature>
<keyword evidence="8" id="KW-0902">Two-component regulatory system</keyword>
<feature type="transmembrane region" description="Helical" evidence="9">
    <location>
        <begin position="300"/>
        <end position="325"/>
    </location>
</feature>
<dbReference type="CDD" id="cd00082">
    <property type="entry name" value="HisKA"/>
    <property type="match status" value="1"/>
</dbReference>
<evidence type="ECO:0000256" key="5">
    <source>
        <dbReference type="ARBA" id="ARBA00022741"/>
    </source>
</evidence>
<dbReference type="SUPFAM" id="SSF47384">
    <property type="entry name" value="Homodimeric domain of signal transducing histidine kinase"/>
    <property type="match status" value="1"/>
</dbReference>
<keyword evidence="6 11" id="KW-0418">Kinase</keyword>
<dbReference type="GO" id="GO:0005524">
    <property type="term" value="F:ATP binding"/>
    <property type="evidence" value="ECO:0007669"/>
    <property type="project" value="UniProtKB-KW"/>
</dbReference>
<evidence type="ECO:0000259" key="10">
    <source>
        <dbReference type="PROSITE" id="PS50109"/>
    </source>
</evidence>
<dbReference type="InterPro" id="IPR036097">
    <property type="entry name" value="HisK_dim/P_sf"/>
</dbReference>
<keyword evidence="4" id="KW-0808">Transferase</keyword>
<feature type="transmembrane region" description="Helical" evidence="9">
    <location>
        <begin position="277"/>
        <end position="294"/>
    </location>
</feature>
<keyword evidence="9" id="KW-0472">Membrane</keyword>
<dbReference type="InterPro" id="IPR003661">
    <property type="entry name" value="HisK_dim/P_dom"/>
</dbReference>
<dbReference type="OrthoDB" id="9815750at2"/>
<keyword evidence="12" id="KW-1185">Reference proteome</keyword>
<evidence type="ECO:0000313" key="11">
    <source>
        <dbReference type="EMBL" id="OXM14466.1"/>
    </source>
</evidence>
<dbReference type="EC" id="2.7.13.3" evidence="2"/>
<evidence type="ECO:0000256" key="4">
    <source>
        <dbReference type="ARBA" id="ARBA00022679"/>
    </source>
</evidence>
<comment type="catalytic activity">
    <reaction evidence="1">
        <text>ATP + protein L-histidine = ADP + protein N-phospho-L-histidine.</text>
        <dbReference type="EC" id="2.7.13.3"/>
    </reaction>
</comment>
<evidence type="ECO:0000256" key="9">
    <source>
        <dbReference type="SAM" id="Phobius"/>
    </source>
</evidence>
<dbReference type="EMBL" id="NMUQ01000002">
    <property type="protein sequence ID" value="OXM14466.1"/>
    <property type="molecule type" value="Genomic_DNA"/>
</dbReference>
<evidence type="ECO:0000256" key="1">
    <source>
        <dbReference type="ARBA" id="ARBA00000085"/>
    </source>
</evidence>
<dbReference type="PANTHER" id="PTHR43065">
    <property type="entry name" value="SENSOR HISTIDINE KINASE"/>
    <property type="match status" value="1"/>
</dbReference>
<feature type="transmembrane region" description="Helical" evidence="9">
    <location>
        <begin position="363"/>
        <end position="384"/>
    </location>
</feature>